<organism evidence="2 3">
    <name type="scientific">Arthrobacter nitrophenolicus</name>
    <dbReference type="NCBI Taxonomy" id="683150"/>
    <lineage>
        <taxon>Bacteria</taxon>
        <taxon>Bacillati</taxon>
        <taxon>Actinomycetota</taxon>
        <taxon>Actinomycetes</taxon>
        <taxon>Micrococcales</taxon>
        <taxon>Micrococcaceae</taxon>
        <taxon>Arthrobacter</taxon>
    </lineage>
</organism>
<dbReference type="OrthoDB" id="4964652at2"/>
<evidence type="ECO:0000313" key="2">
    <source>
        <dbReference type="EMBL" id="TDL41459.1"/>
    </source>
</evidence>
<dbReference type="RefSeq" id="WP_133345969.1">
    <property type="nucleotide sequence ID" value="NZ_SMZQ01000001.1"/>
</dbReference>
<proteinExistence type="predicted"/>
<comment type="caution">
    <text evidence="2">The sequence shown here is derived from an EMBL/GenBank/DDBJ whole genome shotgun (WGS) entry which is preliminary data.</text>
</comment>
<dbReference type="STRING" id="683150.G205_05626"/>
<dbReference type="EMBL" id="SMZQ01000001">
    <property type="protein sequence ID" value="TDL41459.1"/>
    <property type="molecule type" value="Genomic_DNA"/>
</dbReference>
<name>A0A4R5Y9H3_9MICC</name>
<sequence>MRTFVSAVATVLGVLLAAVAVPAIWLDRNLVQEDGFVELAAPLGKNPEFQQQLATAAVGTIDTSAVPGFLEDLVRPVLEDAATSLAGLPGYPAAWEETLRKSHRLSFPQAPADPGATGSVSSLTLDVAPLVALGVEEISRATRLPLDPPGETLINVGQPEQREWTERLATYAPMGYMLAAGSGIAFLLALVAARRRWTVLVAAGLGGLALAGLWALGAQIGSARALATDTGNEVANMFRNEFVAAATADFTRWTVAAAIAGGVLVVLGTVAGIASRRRPGATR</sequence>
<keyword evidence="1" id="KW-0472">Membrane</keyword>
<evidence type="ECO:0000256" key="1">
    <source>
        <dbReference type="SAM" id="Phobius"/>
    </source>
</evidence>
<feature type="transmembrane region" description="Helical" evidence="1">
    <location>
        <begin position="253"/>
        <end position="274"/>
    </location>
</feature>
<keyword evidence="1" id="KW-0812">Transmembrane</keyword>
<dbReference type="AlphaFoldDB" id="A0A4R5Y9H3"/>
<evidence type="ECO:0000313" key="3">
    <source>
        <dbReference type="Proteomes" id="UP000294621"/>
    </source>
</evidence>
<keyword evidence="1" id="KW-1133">Transmembrane helix</keyword>
<accession>A0A4R5Y9H3</accession>
<reference evidence="2 3" key="1">
    <citation type="submission" date="2019-03" db="EMBL/GenBank/DDBJ databases">
        <title>Genome Sequencing and Assembly of Various Microbes Isolated from Partially Reclaimed Soil and Acid Mine Drainage (AMD) Site.</title>
        <authorList>
            <person name="Steinbock B."/>
            <person name="Bechtold R."/>
            <person name="Sevigny J.L."/>
            <person name="Thomas D."/>
            <person name="Cuthill L.R."/>
            <person name="Aveiro Johannsen E.J."/>
            <person name="Thomas K."/>
            <person name="Ghosh A."/>
        </authorList>
    </citation>
    <scope>NUCLEOTIDE SEQUENCE [LARGE SCALE GENOMIC DNA]</scope>
    <source>
        <strain evidence="2 3">S-A1</strain>
    </source>
</reference>
<protein>
    <submittedName>
        <fullName evidence="2">Uncharacterized protein</fullName>
    </submittedName>
</protein>
<feature type="transmembrane region" description="Helical" evidence="1">
    <location>
        <begin position="168"/>
        <end position="190"/>
    </location>
</feature>
<gene>
    <name evidence="2" type="ORF">E2R57_02010</name>
</gene>
<dbReference type="Proteomes" id="UP000294621">
    <property type="component" value="Unassembled WGS sequence"/>
</dbReference>
<feature type="transmembrane region" description="Helical" evidence="1">
    <location>
        <begin position="197"/>
        <end position="216"/>
    </location>
</feature>